<feature type="region of interest" description="Disordered" evidence="1">
    <location>
        <begin position="343"/>
        <end position="381"/>
    </location>
</feature>
<evidence type="ECO:0000313" key="4">
    <source>
        <dbReference type="EMBL" id="CAG5182323.1"/>
    </source>
</evidence>
<keyword evidence="2" id="KW-0732">Signal</keyword>
<dbReference type="SUPFAM" id="SSF49482">
    <property type="entry name" value="Aromatic compound dioxygenase"/>
    <property type="match status" value="1"/>
</dbReference>
<dbReference type="Gene3D" id="2.60.130.10">
    <property type="entry name" value="Aromatic compound dioxygenase"/>
    <property type="match status" value="1"/>
</dbReference>
<gene>
    <name evidence="4" type="ORF">ALTATR162_LOCUS10104</name>
</gene>
<accession>A0A8J2IAN7</accession>
<sequence length="459" mass="48354">MKFTALLSAALLAQSSLAHPGESAAEHAKEAAERRAYLVNNKRSLAHCADALKARGNDIVMHARRSAMVDDLRAKRAIAQEKPYLRIRDLDTVLATDHKSNMTGITVNTDPATLFVGNNSCILTPEVTQGPYWVEGELVREDVTEDQEGIPMTLDIQIIDVNTCEPVPQAYLEMWHCNATGVYSGVVAQGNGVGEDDESNLQNTALRGIQQSDENGVVVFQTIFPGHYTGRATHIHVMSRLNATVNANSTLSGGHVTHVGQMFFDQDLITLADTVEPYASNEQDVTSNSDDSILAEEAEDVDPFVEYVMLGDDISEGLFGWLAFGMDSTNSYNITPAAYWTEDGGVENENSGGMGGGPGGGPGGAPNGTMPSGTGIPTGAMPSGAAIESVVSTSVASSLSTAVASSAVSSDASEITPSASGVVAPSDAPQSGRGHGKGQQNQANQQGQRDRHNPQDQGH</sequence>
<evidence type="ECO:0000259" key="3">
    <source>
        <dbReference type="Pfam" id="PF00775"/>
    </source>
</evidence>
<feature type="chain" id="PRO_5035301242" description="Intradiol ring-cleavage dioxygenases domain-containing protein" evidence="2">
    <location>
        <begin position="19"/>
        <end position="459"/>
    </location>
</feature>
<dbReference type="EMBL" id="CAJRGZ010000027">
    <property type="protein sequence ID" value="CAG5182323.1"/>
    <property type="molecule type" value="Genomic_DNA"/>
</dbReference>
<proteinExistence type="predicted"/>
<dbReference type="AlphaFoldDB" id="A0A8J2IAN7"/>
<dbReference type="Pfam" id="PF00775">
    <property type="entry name" value="Dioxygenase_C"/>
    <property type="match status" value="1"/>
</dbReference>
<evidence type="ECO:0000256" key="1">
    <source>
        <dbReference type="SAM" id="MobiDB-lite"/>
    </source>
</evidence>
<name>A0A8J2IAN7_9PLEO</name>
<dbReference type="PANTHER" id="PTHR34315:SF1">
    <property type="entry name" value="INTRADIOL RING-CLEAVAGE DIOXYGENASES DOMAIN-CONTAINING PROTEIN-RELATED"/>
    <property type="match status" value="1"/>
</dbReference>
<dbReference type="GeneID" id="67010229"/>
<feature type="signal peptide" evidence="2">
    <location>
        <begin position="1"/>
        <end position="18"/>
    </location>
</feature>
<dbReference type="InterPro" id="IPR000627">
    <property type="entry name" value="Intradiol_dOase_C"/>
</dbReference>
<feature type="region of interest" description="Disordered" evidence="1">
    <location>
        <begin position="400"/>
        <end position="459"/>
    </location>
</feature>
<evidence type="ECO:0000256" key="2">
    <source>
        <dbReference type="SAM" id="SignalP"/>
    </source>
</evidence>
<organism evidence="4 5">
    <name type="scientific">Alternaria atra</name>
    <dbReference type="NCBI Taxonomy" id="119953"/>
    <lineage>
        <taxon>Eukaryota</taxon>
        <taxon>Fungi</taxon>
        <taxon>Dikarya</taxon>
        <taxon>Ascomycota</taxon>
        <taxon>Pezizomycotina</taxon>
        <taxon>Dothideomycetes</taxon>
        <taxon>Pleosporomycetidae</taxon>
        <taxon>Pleosporales</taxon>
        <taxon>Pleosporineae</taxon>
        <taxon>Pleosporaceae</taxon>
        <taxon>Alternaria</taxon>
        <taxon>Alternaria sect. Ulocladioides</taxon>
    </lineage>
</organism>
<feature type="domain" description="Intradiol ring-cleavage dioxygenases" evidence="3">
    <location>
        <begin position="137"/>
        <end position="275"/>
    </location>
</feature>
<feature type="compositionally biased region" description="Low complexity" evidence="1">
    <location>
        <begin position="438"/>
        <end position="447"/>
    </location>
</feature>
<dbReference type="GO" id="GO:0016702">
    <property type="term" value="F:oxidoreductase activity, acting on single donors with incorporation of molecular oxygen, incorporation of two atoms of oxygen"/>
    <property type="evidence" value="ECO:0007669"/>
    <property type="project" value="InterPro"/>
</dbReference>
<dbReference type="GO" id="GO:0008199">
    <property type="term" value="F:ferric iron binding"/>
    <property type="evidence" value="ECO:0007669"/>
    <property type="project" value="InterPro"/>
</dbReference>
<dbReference type="PANTHER" id="PTHR34315">
    <property type="match status" value="1"/>
</dbReference>
<feature type="compositionally biased region" description="Gly residues" evidence="1">
    <location>
        <begin position="352"/>
        <end position="366"/>
    </location>
</feature>
<reference evidence="4" key="1">
    <citation type="submission" date="2021-05" db="EMBL/GenBank/DDBJ databases">
        <authorList>
            <person name="Stam R."/>
        </authorList>
    </citation>
    <scope>NUCLEOTIDE SEQUENCE</scope>
    <source>
        <strain evidence="4">CS162</strain>
    </source>
</reference>
<dbReference type="InterPro" id="IPR015889">
    <property type="entry name" value="Intradiol_dOase_core"/>
</dbReference>
<comment type="caution">
    <text evidence="4">The sequence shown here is derived from an EMBL/GenBank/DDBJ whole genome shotgun (WGS) entry which is preliminary data.</text>
</comment>
<feature type="compositionally biased region" description="Basic and acidic residues" evidence="1">
    <location>
        <begin position="448"/>
        <end position="459"/>
    </location>
</feature>
<feature type="compositionally biased region" description="Low complexity" evidence="1">
    <location>
        <begin position="400"/>
        <end position="413"/>
    </location>
</feature>
<evidence type="ECO:0000313" key="5">
    <source>
        <dbReference type="Proteomes" id="UP000676310"/>
    </source>
</evidence>
<keyword evidence="5" id="KW-1185">Reference proteome</keyword>
<dbReference type="OrthoDB" id="121380at2759"/>
<protein>
    <recommendedName>
        <fullName evidence="3">Intradiol ring-cleavage dioxygenases domain-containing protein</fullName>
    </recommendedName>
</protein>
<dbReference type="RefSeq" id="XP_043173675.1">
    <property type="nucleotide sequence ID" value="XM_043317740.1"/>
</dbReference>
<dbReference type="Proteomes" id="UP000676310">
    <property type="component" value="Unassembled WGS sequence"/>
</dbReference>
<dbReference type="CDD" id="cd03457">
    <property type="entry name" value="intradiol_dioxygenase_like"/>
    <property type="match status" value="1"/>
</dbReference>